<reference evidence="2" key="2">
    <citation type="submission" date="2015-08" db="UniProtKB">
        <authorList>
            <consortium name="WormBaseParasite"/>
        </authorList>
    </citation>
    <scope>IDENTIFICATION</scope>
</reference>
<dbReference type="Proteomes" id="UP000035680">
    <property type="component" value="Unassembled WGS sequence"/>
</dbReference>
<sequence length="69" mass="8034">MQVMYKKFQIYLKAHVSGREMATKKIYSYRMNVLVGCHTFLRLASKVEETSLVSGEKWVLESGHAFTLY</sequence>
<organism evidence="1 2">
    <name type="scientific">Strongyloides venezuelensis</name>
    <name type="common">Threadworm</name>
    <dbReference type="NCBI Taxonomy" id="75913"/>
    <lineage>
        <taxon>Eukaryota</taxon>
        <taxon>Metazoa</taxon>
        <taxon>Ecdysozoa</taxon>
        <taxon>Nematoda</taxon>
        <taxon>Chromadorea</taxon>
        <taxon>Rhabditida</taxon>
        <taxon>Tylenchina</taxon>
        <taxon>Panagrolaimomorpha</taxon>
        <taxon>Strongyloidoidea</taxon>
        <taxon>Strongyloididae</taxon>
        <taxon>Strongyloides</taxon>
    </lineage>
</organism>
<proteinExistence type="predicted"/>
<dbReference type="WBParaSite" id="SVE_2020100.1">
    <property type="protein sequence ID" value="SVE_2020100.1"/>
    <property type="gene ID" value="SVE_2020100"/>
</dbReference>
<reference evidence="1" key="1">
    <citation type="submission" date="2014-07" db="EMBL/GenBank/DDBJ databases">
        <authorList>
            <person name="Martin A.A"/>
            <person name="De Silva N."/>
        </authorList>
    </citation>
    <scope>NUCLEOTIDE SEQUENCE</scope>
</reference>
<accession>A0A0K0G623</accession>
<name>A0A0K0G623_STRVS</name>
<evidence type="ECO:0000313" key="1">
    <source>
        <dbReference type="Proteomes" id="UP000035680"/>
    </source>
</evidence>
<dbReference type="AlphaFoldDB" id="A0A0K0G623"/>
<keyword evidence="1" id="KW-1185">Reference proteome</keyword>
<evidence type="ECO:0000313" key="2">
    <source>
        <dbReference type="WBParaSite" id="SVE_2020100.1"/>
    </source>
</evidence>
<protein>
    <submittedName>
        <fullName evidence="2">MATH domain-containing protein</fullName>
    </submittedName>
</protein>